<accession>A0A0J9X680</accession>
<comment type="caution">
    <text evidence="2">The sequence shown here is derived from an EMBL/GenBank/DDBJ whole genome shotgun (WGS) entry which is preliminary data.</text>
</comment>
<evidence type="ECO:0000313" key="3">
    <source>
        <dbReference type="Proteomes" id="UP000242525"/>
    </source>
</evidence>
<organism evidence="2 3">
    <name type="scientific">Geotrichum candidum</name>
    <name type="common">Oospora lactis</name>
    <name type="synonym">Dipodascus geotrichum</name>
    <dbReference type="NCBI Taxonomy" id="1173061"/>
    <lineage>
        <taxon>Eukaryota</taxon>
        <taxon>Fungi</taxon>
        <taxon>Dikarya</taxon>
        <taxon>Ascomycota</taxon>
        <taxon>Saccharomycotina</taxon>
        <taxon>Dipodascomycetes</taxon>
        <taxon>Dipodascales</taxon>
        <taxon>Dipodascaceae</taxon>
        <taxon>Geotrichum</taxon>
    </lineage>
</organism>
<feature type="region of interest" description="Disordered" evidence="1">
    <location>
        <begin position="303"/>
        <end position="325"/>
    </location>
</feature>
<evidence type="ECO:0000256" key="1">
    <source>
        <dbReference type="SAM" id="MobiDB-lite"/>
    </source>
</evidence>
<proteinExistence type="predicted"/>
<evidence type="ECO:0000313" key="2">
    <source>
        <dbReference type="EMBL" id="CDO52617.1"/>
    </source>
</evidence>
<name>A0A0J9X680_GEOCN</name>
<dbReference type="Proteomes" id="UP000242525">
    <property type="component" value="Unassembled WGS sequence"/>
</dbReference>
<sequence length="848" mass="95718">MKKVDNDIWIIDDTTTYADSSLPLNSQARGSYIPCQIESGAKFFIPRTLKLSHHIAKANDSSGVPDFYTYDIITFNPSLVDPSHEFPNLGKNKFKDGIDYQHFSKKINHGYHLNSRPGTVTECMVSMHVRDREIPHFGNDGRFFKSLDTDSVYADDVLSLQLVRQLFNYMVMHRINIGFIASDSHIRFICRPHDLTLHPSGIRGGHILLTKAYPRYLHQETGEYQSSMLGYIIGAVSAAVKGTPLHPGFPSKGVNKIFWKEHWVAHANAIQQDILETKDELFVKNQPNKSQQKQQTEIVEQQQEKNLKNEQNQEPMQVENTEPADNNGQEYIEVFKPQTKEKFPNLTDISEMTDASADAEFVLHDKASDGLINQTQAFIEADDGLYANDQNGSSSRLSDIVGLNEPNIANVTRSSASGDSFFSVFSRNSNADDLKNTELSETLFEGGPKAFTSLNDTHENNHKFKTFDKQTPVASFKFATPVDLIAPAIATNNQIVEITRGNNVLLTSNQKSTAIPKSKSSLAANKRSQTTNNATPKLLQVYNIKTHTHGEVEKEPLVDAVGTTMQKLIDHPLGYARYQDPFFIHGVFQFIPGYLSSHFPRERFGLPGKVVATHIALMNRPEKSSDDEWHDMCSHSPYTRNQGYVPGKFSITFVDETGHYTRESYNVVVRRCEYSHSLQGTFNCDSMRREAEVYRFLDKSAGAEAISPKFYAYGDVWNTHKMLILSPWGRPVKPLDLTPVTMYRMRQCLKRLHKRNLLLGAVALEVFGIGPDGSIRIVDLRHVQGVKQMMASYRQQDLDQLNALFSKYKLLPLRVALCELPKIMCPPPDRVSFLTTTAHQVGKLFKKG</sequence>
<keyword evidence="3" id="KW-1185">Reference proteome</keyword>
<dbReference type="AlphaFoldDB" id="A0A0J9X680"/>
<dbReference type="EMBL" id="CCBN010000003">
    <property type="protein sequence ID" value="CDO52617.1"/>
    <property type="molecule type" value="Genomic_DNA"/>
</dbReference>
<gene>
    <name evidence="2" type="ORF">BN980_GECA03s04828g</name>
</gene>
<protein>
    <submittedName>
        <fullName evidence="2">Uncharacterized protein</fullName>
    </submittedName>
</protein>
<reference evidence="2" key="1">
    <citation type="submission" date="2014-03" db="EMBL/GenBank/DDBJ databases">
        <authorList>
            <person name="Casaregola S."/>
        </authorList>
    </citation>
    <scope>NUCLEOTIDE SEQUENCE [LARGE SCALE GENOMIC DNA]</scope>
    <source>
        <strain evidence="2">CLIB 918</strain>
    </source>
</reference>